<evidence type="ECO:0000259" key="5">
    <source>
        <dbReference type="SMART" id="SM01158"/>
    </source>
</evidence>
<name>A0A0W4ZVR2_PNEJ7</name>
<keyword evidence="4" id="KW-0472">Membrane</keyword>
<dbReference type="EMBL" id="LFWA01000002">
    <property type="protein sequence ID" value="KTW32461.1"/>
    <property type="molecule type" value="Genomic_DNA"/>
</dbReference>
<dbReference type="InterPro" id="IPR039868">
    <property type="entry name" value="ARMD3-like"/>
</dbReference>
<evidence type="ECO:0000313" key="6">
    <source>
        <dbReference type="EMBL" id="KTW32461.1"/>
    </source>
</evidence>
<dbReference type="SMART" id="SM01158">
    <property type="entry name" value="DUF1741"/>
    <property type="match status" value="1"/>
</dbReference>
<organism evidence="6 7">
    <name type="scientific">Pneumocystis jirovecii (strain RU7)</name>
    <name type="common">Human pneumocystis pneumonia agent</name>
    <dbReference type="NCBI Taxonomy" id="1408657"/>
    <lineage>
        <taxon>Eukaryota</taxon>
        <taxon>Fungi</taxon>
        <taxon>Dikarya</taxon>
        <taxon>Ascomycota</taxon>
        <taxon>Taphrinomycotina</taxon>
        <taxon>Pneumocystomycetes</taxon>
        <taxon>Pneumocystaceae</taxon>
        <taxon>Pneumocystis</taxon>
    </lineage>
</organism>
<evidence type="ECO:0000256" key="3">
    <source>
        <dbReference type="ARBA" id="ARBA00022989"/>
    </source>
</evidence>
<keyword evidence="2" id="KW-0812">Transmembrane</keyword>
<dbReference type="OrthoDB" id="2012278at2759"/>
<keyword evidence="7" id="KW-1185">Reference proteome</keyword>
<evidence type="ECO:0000256" key="4">
    <source>
        <dbReference type="ARBA" id="ARBA00023136"/>
    </source>
</evidence>
<keyword evidence="3" id="KW-1133">Transmembrane helix</keyword>
<dbReference type="Proteomes" id="UP000053447">
    <property type="component" value="Unassembled WGS sequence"/>
</dbReference>
<dbReference type="Pfam" id="PF08427">
    <property type="entry name" value="ARMH3_C"/>
    <property type="match status" value="1"/>
</dbReference>
<dbReference type="AlphaFoldDB" id="A0A0W4ZVR2"/>
<comment type="caution">
    <text evidence="6">The sequence shown here is derived from an EMBL/GenBank/DDBJ whole genome shotgun (WGS) entry which is preliminary data.</text>
</comment>
<dbReference type="GeneID" id="28939072"/>
<dbReference type="PANTHER" id="PTHR13608:SF3">
    <property type="entry name" value="ARMADILLO-LIKE HELICAL DOMAIN-CONTAINING PROTEIN 3"/>
    <property type="match status" value="1"/>
</dbReference>
<sequence length="624" mass="72489">MREKGKVFQRNFKPKIVAQYERVFHKEKGGTLDRRFFLDLYLLECDLQELESILEELTGDQLLFLQNNTRGLFMEGVSIIKKADPLRLENVLDTLEIFLRSIFRKKYNNFTSDIVFIISSLDNIDTIFMDFVTSLEVLIQKESKAILRTKALRLCLCTVCHGFNSNIVSYFHHKDFFPSIIKYITDPSTFSTAFLAFLFLGVLANNKKFESQNLYQTRLSDFVDNNTMQLIVHIISTICIECKNEYISLQNNGSDNAWGFMNILTYFNDMFFNLNNHKSISENSDNVSSENGVFSLPSFKAAILLPMYDFINVNKAFCYIFITIGSSANNSEIETPFSQFISFTSYLLEYQSFSLRAGYYARLALLIIHILVDDDGCFAALASDANSSVVHLCRQKQSFLPLAKNKRILLLAIFDSLIMGLEHNLKRNLDIEKYILHVQILLNIISSLEKKKIRLEYHWQGVWRFLMRFIMFLLTNAKTLKQHSRIDELISILLNFISLCVTRGENFFLDFKNFEDLIYKLIQNGDTVRKFIKAYEMESSSSKAILLVTEYYENLLSKKYKPHELSPEKVTAAIKEGYGLFNLNLIENNEYNEYNVRFKEAKERVFLKSIARIVVSDADRSQLQ</sequence>
<dbReference type="RefSeq" id="XP_018231153.1">
    <property type="nucleotide sequence ID" value="XM_018372817.1"/>
</dbReference>
<reference evidence="7" key="1">
    <citation type="journal article" date="2016" name="Nat. Commun.">
        <title>Genome analysis of three Pneumocystis species reveals adaptation mechanisms to life exclusively in mammalian hosts.</title>
        <authorList>
            <person name="Ma L."/>
            <person name="Chen Z."/>
            <person name="Huang D.W."/>
            <person name="Kutty G."/>
            <person name="Ishihara M."/>
            <person name="Wang H."/>
            <person name="Abouelleil A."/>
            <person name="Bishop L."/>
            <person name="Davey E."/>
            <person name="Deng R."/>
            <person name="Deng X."/>
            <person name="Fan L."/>
            <person name="Fantoni G."/>
            <person name="Fitzgerald M."/>
            <person name="Gogineni E."/>
            <person name="Goldberg J.M."/>
            <person name="Handley G."/>
            <person name="Hu X."/>
            <person name="Huber C."/>
            <person name="Jiao X."/>
            <person name="Jones K."/>
            <person name="Levin J.Z."/>
            <person name="Liu Y."/>
            <person name="Macdonald P."/>
            <person name="Melnikov A."/>
            <person name="Raley C."/>
            <person name="Sassi M."/>
            <person name="Sherman B.T."/>
            <person name="Song X."/>
            <person name="Sykes S."/>
            <person name="Tran B."/>
            <person name="Walsh L."/>
            <person name="Xia Y."/>
            <person name="Yang J."/>
            <person name="Young S."/>
            <person name="Zeng Q."/>
            <person name="Zheng X."/>
            <person name="Stephens R."/>
            <person name="Nusbaum C."/>
            <person name="Birren B.W."/>
            <person name="Azadi P."/>
            <person name="Lempicki R.A."/>
            <person name="Cuomo C.A."/>
            <person name="Kovacs J.A."/>
        </authorList>
    </citation>
    <scope>NUCLEOTIDE SEQUENCE [LARGE SCALE GENOMIC DNA]</scope>
    <source>
        <strain evidence="7">RU7</strain>
    </source>
</reference>
<dbReference type="VEuPathDB" id="FungiDB:T551_00551"/>
<accession>A0A0W4ZVR2</accession>
<dbReference type="GO" id="GO:0005829">
    <property type="term" value="C:cytosol"/>
    <property type="evidence" value="ECO:0007669"/>
    <property type="project" value="TreeGrafter"/>
</dbReference>
<dbReference type="GO" id="GO:0016020">
    <property type="term" value="C:membrane"/>
    <property type="evidence" value="ECO:0007669"/>
    <property type="project" value="UniProtKB-SubCell"/>
</dbReference>
<protein>
    <recommendedName>
        <fullName evidence="5">Armadillo-like helical domain-containing protein</fullName>
    </recommendedName>
</protein>
<gene>
    <name evidence="6" type="ORF">T551_00551</name>
</gene>
<dbReference type="PANTHER" id="PTHR13608">
    <property type="entry name" value="ARMADILLO-LIKE HELICAL DOMAIN-CONTAINING PROTEIN 3"/>
    <property type="match status" value="1"/>
</dbReference>
<comment type="subcellular location">
    <subcellularLocation>
        <location evidence="1">Membrane</location>
    </subcellularLocation>
</comment>
<evidence type="ECO:0000256" key="2">
    <source>
        <dbReference type="ARBA" id="ARBA00022692"/>
    </source>
</evidence>
<dbReference type="InterPro" id="IPR013636">
    <property type="entry name" value="ARMH3_C"/>
</dbReference>
<proteinExistence type="predicted"/>
<feature type="domain" description="Armadillo-like helical" evidence="5">
    <location>
        <begin position="401"/>
        <end position="622"/>
    </location>
</feature>
<evidence type="ECO:0000313" key="7">
    <source>
        <dbReference type="Proteomes" id="UP000053447"/>
    </source>
</evidence>
<evidence type="ECO:0000256" key="1">
    <source>
        <dbReference type="ARBA" id="ARBA00004370"/>
    </source>
</evidence>